<comment type="caution">
    <text evidence="2">The sequence shown here is derived from an EMBL/GenBank/DDBJ whole genome shotgun (WGS) entry which is preliminary data.</text>
</comment>
<gene>
    <name evidence="2" type="ORF">HMPREF6485_0674</name>
</gene>
<evidence type="ECO:0000256" key="1">
    <source>
        <dbReference type="SAM" id="MobiDB-lite"/>
    </source>
</evidence>
<feature type="region of interest" description="Disordered" evidence="1">
    <location>
        <begin position="21"/>
        <end position="41"/>
    </location>
</feature>
<evidence type="ECO:0000313" key="3">
    <source>
        <dbReference type="Proteomes" id="UP000003112"/>
    </source>
</evidence>
<dbReference type="HOGENOM" id="CLU_3274435_0_0_10"/>
<accession>E6K513</accession>
<dbReference type="EMBL" id="AEPD01000015">
    <property type="protein sequence ID" value="EFU31281.1"/>
    <property type="molecule type" value="Genomic_DNA"/>
</dbReference>
<sequence length="41" mass="4635">MERVIYFTWTVHDRNCRKGMKKGGNAALGHTTTDGQAITRL</sequence>
<feature type="compositionally biased region" description="Polar residues" evidence="1">
    <location>
        <begin position="30"/>
        <end position="41"/>
    </location>
</feature>
<evidence type="ECO:0000313" key="2">
    <source>
        <dbReference type="EMBL" id="EFU31281.1"/>
    </source>
</evidence>
<dbReference type="AlphaFoldDB" id="E6K513"/>
<keyword evidence="3" id="KW-1185">Reference proteome</keyword>
<protein>
    <submittedName>
        <fullName evidence="2">Uncharacterized protein</fullName>
    </submittedName>
</protein>
<proteinExistence type="predicted"/>
<dbReference type="Proteomes" id="UP000003112">
    <property type="component" value="Unassembled WGS sequence"/>
</dbReference>
<reference evidence="2 3" key="1">
    <citation type="submission" date="2010-10" db="EMBL/GenBank/DDBJ databases">
        <authorList>
            <person name="Muzny D."/>
            <person name="Qin X."/>
            <person name="Deng J."/>
            <person name="Jiang H."/>
            <person name="Liu Y."/>
            <person name="Qu J."/>
            <person name="Song X.-Z."/>
            <person name="Zhang L."/>
            <person name="Thornton R."/>
            <person name="Coyle M."/>
            <person name="Francisco L."/>
            <person name="Jackson L."/>
            <person name="Javaid M."/>
            <person name="Korchina V."/>
            <person name="Kovar C."/>
            <person name="Mata R."/>
            <person name="Mathew T."/>
            <person name="Ngo R."/>
            <person name="Nguyen L."/>
            <person name="Nguyen N."/>
            <person name="Okwuonu G."/>
            <person name="Ongeri F."/>
            <person name="Pham C."/>
            <person name="Simmons D."/>
            <person name="Wilczek-Boney K."/>
            <person name="Hale W."/>
            <person name="Jakkamsetti A."/>
            <person name="Pham P."/>
            <person name="Ruth R."/>
            <person name="San Lucas F."/>
            <person name="Warren J."/>
            <person name="Zhang J."/>
            <person name="Zhao Z."/>
            <person name="Zhou C."/>
            <person name="Zhu D."/>
            <person name="Lee S."/>
            <person name="Bess C."/>
            <person name="Blankenburg K."/>
            <person name="Forbes L."/>
            <person name="Fu Q."/>
            <person name="Gubbala S."/>
            <person name="Hirani K."/>
            <person name="Jayaseelan J.C."/>
            <person name="Lara F."/>
            <person name="Munidasa M."/>
            <person name="Palculict T."/>
            <person name="Patil S."/>
            <person name="Pu L.-L."/>
            <person name="Saada N."/>
            <person name="Tang L."/>
            <person name="Weissenberger G."/>
            <person name="Zhu Y."/>
            <person name="Hemphill L."/>
            <person name="Shang Y."/>
            <person name="Youmans B."/>
            <person name="Ayvaz T."/>
            <person name="Ross M."/>
            <person name="Santibanez J."/>
            <person name="Aqrawi P."/>
            <person name="Gross S."/>
            <person name="Joshi V."/>
            <person name="Fowler G."/>
            <person name="Nazareth L."/>
            <person name="Reid J."/>
            <person name="Worley K."/>
            <person name="Petrosino J."/>
            <person name="Highlander S."/>
            <person name="Gibbs R."/>
        </authorList>
    </citation>
    <scope>NUCLEOTIDE SEQUENCE [LARGE SCALE GENOMIC DNA]</scope>
    <source>
        <strain evidence="2 3">ATCC 33574</strain>
    </source>
</reference>
<name>E6K513_9BACT</name>
<organism evidence="2 3">
    <name type="scientific">Segatella buccae ATCC 33574</name>
    <dbReference type="NCBI Taxonomy" id="873513"/>
    <lineage>
        <taxon>Bacteria</taxon>
        <taxon>Pseudomonadati</taxon>
        <taxon>Bacteroidota</taxon>
        <taxon>Bacteroidia</taxon>
        <taxon>Bacteroidales</taxon>
        <taxon>Prevotellaceae</taxon>
        <taxon>Segatella</taxon>
    </lineage>
</organism>